<proteinExistence type="predicted"/>
<protein>
    <recommendedName>
        <fullName evidence="2">F-box domain-containing protein</fullName>
    </recommendedName>
</protein>
<keyword evidence="4" id="KW-1185">Reference proteome</keyword>
<dbReference type="InterPro" id="IPR036047">
    <property type="entry name" value="F-box-like_dom_sf"/>
</dbReference>
<dbReference type="Gene3D" id="1.20.1280.50">
    <property type="match status" value="1"/>
</dbReference>
<dbReference type="EMBL" id="JARKIB010000375">
    <property type="protein sequence ID" value="KAJ7712180.1"/>
    <property type="molecule type" value="Genomic_DNA"/>
</dbReference>
<dbReference type="Pfam" id="PF12937">
    <property type="entry name" value="F-box-like"/>
    <property type="match status" value="1"/>
</dbReference>
<dbReference type="Gene3D" id="3.80.10.10">
    <property type="entry name" value="Ribonuclease Inhibitor"/>
    <property type="match status" value="1"/>
</dbReference>
<name>A0AAD7H4I3_9AGAR</name>
<reference evidence="3" key="1">
    <citation type="submission" date="2023-03" db="EMBL/GenBank/DDBJ databases">
        <title>Massive genome expansion in bonnet fungi (Mycena s.s.) driven by repeated elements and novel gene families across ecological guilds.</title>
        <authorList>
            <consortium name="Lawrence Berkeley National Laboratory"/>
            <person name="Harder C.B."/>
            <person name="Miyauchi S."/>
            <person name="Viragh M."/>
            <person name="Kuo A."/>
            <person name="Thoen E."/>
            <person name="Andreopoulos B."/>
            <person name="Lu D."/>
            <person name="Skrede I."/>
            <person name="Drula E."/>
            <person name="Henrissat B."/>
            <person name="Morin E."/>
            <person name="Kohler A."/>
            <person name="Barry K."/>
            <person name="LaButti K."/>
            <person name="Morin E."/>
            <person name="Salamov A."/>
            <person name="Lipzen A."/>
            <person name="Mereny Z."/>
            <person name="Hegedus B."/>
            <person name="Baldrian P."/>
            <person name="Stursova M."/>
            <person name="Weitz H."/>
            <person name="Taylor A."/>
            <person name="Grigoriev I.V."/>
            <person name="Nagy L.G."/>
            <person name="Martin F."/>
            <person name="Kauserud H."/>
        </authorList>
    </citation>
    <scope>NUCLEOTIDE SEQUENCE</scope>
    <source>
        <strain evidence="3">CBHHK182m</strain>
    </source>
</reference>
<dbReference type="InterPro" id="IPR001810">
    <property type="entry name" value="F-box_dom"/>
</dbReference>
<dbReference type="AlphaFoldDB" id="A0AAD7H4I3"/>
<evidence type="ECO:0000313" key="4">
    <source>
        <dbReference type="Proteomes" id="UP001215598"/>
    </source>
</evidence>
<keyword evidence="1" id="KW-0175">Coiled coil</keyword>
<dbReference type="SUPFAM" id="SSF52047">
    <property type="entry name" value="RNI-like"/>
    <property type="match status" value="1"/>
</dbReference>
<comment type="caution">
    <text evidence="3">The sequence shown here is derived from an EMBL/GenBank/DDBJ whole genome shotgun (WGS) entry which is preliminary data.</text>
</comment>
<feature type="domain" description="F-box" evidence="2">
    <location>
        <begin position="97"/>
        <end position="149"/>
    </location>
</feature>
<evidence type="ECO:0000259" key="2">
    <source>
        <dbReference type="Pfam" id="PF12937"/>
    </source>
</evidence>
<evidence type="ECO:0000313" key="3">
    <source>
        <dbReference type="EMBL" id="KAJ7712180.1"/>
    </source>
</evidence>
<dbReference type="Proteomes" id="UP001215598">
    <property type="component" value="Unassembled WGS sequence"/>
</dbReference>
<sequence length="506" mass="56768">MGQNTCEHLCSEHCGPAKKLELNPRSPYPELLLSNAIPSDLQAQEIKKTIRGVDEDIGALNAEIKRLQRSMDALIAQRTDLERFAHDHRGVVSVVRCLPRDILVEIFGHCLRDCGPWSRPGPSDVKPLLLVSRRWHSTASTSPGLWRYIDGTKPKMQSPTKYVSMQLERSADAPLSITFRTSTDGAAQTLPLLLDASPRWEEAHLSLTPADVRDLFASTHAFPALKKLNIAISRDGMADIHPSEAAPGPAFESIPALEELTLWMDSRFVDLAQRVALPRFPWSRLRRCELRRVHIEDLPRILPLLSADTRVYPMDIAPRFTFSVKSRIRALEFGHCTREFVADLLNSLSTPSLKKLSIIPDRHLSSHFETLDEDLTSVIILFLRRSACALTSLHLDVTIPGCDLITILGSLEVRGLLHLTISERALSAELVDALITHGLVPHLQSLDMDPWLCRLTEATVVAMLESRHPVLHTLRIRQHKMNSFLSQATVNELREKGLEVLEYGFS</sequence>
<dbReference type="SUPFAM" id="SSF81383">
    <property type="entry name" value="F-box domain"/>
    <property type="match status" value="1"/>
</dbReference>
<organism evidence="3 4">
    <name type="scientific">Mycena metata</name>
    <dbReference type="NCBI Taxonomy" id="1033252"/>
    <lineage>
        <taxon>Eukaryota</taxon>
        <taxon>Fungi</taxon>
        <taxon>Dikarya</taxon>
        <taxon>Basidiomycota</taxon>
        <taxon>Agaricomycotina</taxon>
        <taxon>Agaricomycetes</taxon>
        <taxon>Agaricomycetidae</taxon>
        <taxon>Agaricales</taxon>
        <taxon>Marasmiineae</taxon>
        <taxon>Mycenaceae</taxon>
        <taxon>Mycena</taxon>
    </lineage>
</organism>
<dbReference type="InterPro" id="IPR032675">
    <property type="entry name" value="LRR_dom_sf"/>
</dbReference>
<gene>
    <name evidence="3" type="ORF">B0H16DRAFT_582214</name>
</gene>
<feature type="coiled-coil region" evidence="1">
    <location>
        <begin position="50"/>
        <end position="84"/>
    </location>
</feature>
<accession>A0AAD7H4I3</accession>
<evidence type="ECO:0000256" key="1">
    <source>
        <dbReference type="SAM" id="Coils"/>
    </source>
</evidence>